<dbReference type="Proteomes" id="UP001606302">
    <property type="component" value="Unassembled WGS sequence"/>
</dbReference>
<accession>A0ABW7GDT5</accession>
<name>A0ABW7GDT5_9BURK</name>
<comment type="caution">
    <text evidence="1">The sequence shown here is derived from an EMBL/GenBank/DDBJ whole genome shotgun (WGS) entry which is preliminary data.</text>
</comment>
<gene>
    <name evidence="1" type="ORF">ACG04Q_00935</name>
</gene>
<proteinExistence type="predicted"/>
<evidence type="ECO:0000313" key="1">
    <source>
        <dbReference type="EMBL" id="MFG6460113.1"/>
    </source>
</evidence>
<reference evidence="1 2" key="1">
    <citation type="submission" date="2024-08" db="EMBL/GenBank/DDBJ databases">
        <authorList>
            <person name="Lu H."/>
        </authorList>
    </citation>
    <scope>NUCLEOTIDE SEQUENCE [LARGE SCALE GENOMIC DNA]</scope>
    <source>
        <strain evidence="1 2">DXS20W</strain>
    </source>
</reference>
<sequence>MYQYYTYLLDSSAGGSHTAAIDRFFDGFARSSGVDAVIVRGPGDFTSDLFNFLADHTDQLGPLENLFHEATCLVICEGALQTTDKPVFILPLRLPDDADPAFADALLSALLNAMREHRLSEFVDSLGALSVELKGKKGGMFVSNLRAANQILGLKPGIFGFSLNINALVDKYLGPEQRKLRT</sequence>
<organism evidence="1 2">
    <name type="scientific">Pelomonas lactea</name>
    <dbReference type="NCBI Taxonomy" id="3299030"/>
    <lineage>
        <taxon>Bacteria</taxon>
        <taxon>Pseudomonadati</taxon>
        <taxon>Pseudomonadota</taxon>
        <taxon>Betaproteobacteria</taxon>
        <taxon>Burkholderiales</taxon>
        <taxon>Sphaerotilaceae</taxon>
        <taxon>Roseateles</taxon>
    </lineage>
</organism>
<dbReference type="EMBL" id="JBIGHX010000001">
    <property type="protein sequence ID" value="MFG6460113.1"/>
    <property type="molecule type" value="Genomic_DNA"/>
</dbReference>
<protein>
    <submittedName>
        <fullName evidence="1">Uncharacterized protein</fullName>
    </submittedName>
</protein>
<evidence type="ECO:0000313" key="2">
    <source>
        <dbReference type="Proteomes" id="UP001606302"/>
    </source>
</evidence>
<keyword evidence="2" id="KW-1185">Reference proteome</keyword>
<dbReference type="RefSeq" id="WP_394508913.1">
    <property type="nucleotide sequence ID" value="NZ_JBIGHX010000001.1"/>
</dbReference>